<dbReference type="PANTHER" id="PTHR43737">
    <property type="entry name" value="BLL7424 PROTEIN"/>
    <property type="match status" value="1"/>
</dbReference>
<protein>
    <submittedName>
        <fullName evidence="2">DUF1501 domain-containing protein</fullName>
    </submittedName>
</protein>
<dbReference type="RefSeq" id="WP_143554707.1">
    <property type="nucleotide sequence ID" value="NZ_VJWA01000001.1"/>
</dbReference>
<evidence type="ECO:0000313" key="2">
    <source>
        <dbReference type="EMBL" id="TRW17162.1"/>
    </source>
</evidence>
<feature type="chain" id="PRO_5022056623" evidence="1">
    <location>
        <begin position="25"/>
        <end position="380"/>
    </location>
</feature>
<keyword evidence="1" id="KW-0732">Signal</keyword>
<dbReference type="AlphaFoldDB" id="A0A552UG12"/>
<keyword evidence="3" id="KW-1185">Reference proteome</keyword>
<feature type="signal peptide" evidence="1">
    <location>
        <begin position="1"/>
        <end position="24"/>
    </location>
</feature>
<evidence type="ECO:0000256" key="1">
    <source>
        <dbReference type="SAM" id="SignalP"/>
    </source>
</evidence>
<sequence length="380" mass="38612">MTQLNRRALLAAAGLAAVPGISFAAAATERRFVFIILRGAMDGLGTVMPVGDPAYAALRGALAEPQQGPATKLNAQFALHPALAETASMYASGEAAFVHAVASPYRERSHFDAQNVLESGGTGAYVVNDGWLNRLVAALPGAKDAAIAIAPTVPLLLRGPVAVTSYAPSVLPQANEDLLARVGALYAGDAQLHPLWSQAIDARMLAGADAAGRANPVALGKLAATFLAKPGGPRVAAFEIGGWDTHAAQAARLNNQLKQLDGTLAALRTGLGAHWANTVVVAATEFGRTAAVNGTGGTDHGTGGVAILAGGAVRGGRVLGDWPGLGPSQLYEGRDLRPTTDLRALLLGVAADTFALDPARLSPALFPGGGVKPMGGLTRA</sequence>
<reference evidence="2 3" key="1">
    <citation type="submission" date="2019-07" db="EMBL/GenBank/DDBJ databases">
        <title>Novel species isolated from glacier.</title>
        <authorList>
            <person name="Liu Q."/>
            <person name="Xin Y.-H."/>
        </authorList>
    </citation>
    <scope>NUCLEOTIDE SEQUENCE [LARGE SCALE GENOMIC DNA]</scope>
    <source>
        <strain evidence="2 3">LB1R16</strain>
    </source>
</reference>
<accession>A0A552UG12</accession>
<dbReference type="PROSITE" id="PS51318">
    <property type="entry name" value="TAT"/>
    <property type="match status" value="1"/>
</dbReference>
<gene>
    <name evidence="2" type="ORF">FMM06_02885</name>
</gene>
<evidence type="ECO:0000313" key="3">
    <source>
        <dbReference type="Proteomes" id="UP000317894"/>
    </source>
</evidence>
<dbReference type="Proteomes" id="UP000317894">
    <property type="component" value="Unassembled WGS sequence"/>
</dbReference>
<dbReference type="OrthoDB" id="9779968at2"/>
<dbReference type="InterPro" id="IPR006311">
    <property type="entry name" value="TAT_signal"/>
</dbReference>
<organism evidence="2 3">
    <name type="scientific">Glacieibacterium frigidum</name>
    <dbReference type="NCBI Taxonomy" id="2593303"/>
    <lineage>
        <taxon>Bacteria</taxon>
        <taxon>Pseudomonadati</taxon>
        <taxon>Pseudomonadota</taxon>
        <taxon>Alphaproteobacteria</taxon>
        <taxon>Sphingomonadales</taxon>
        <taxon>Sphingosinicellaceae</taxon>
        <taxon>Glacieibacterium</taxon>
    </lineage>
</organism>
<name>A0A552UG12_9SPHN</name>
<dbReference type="EMBL" id="VJWA01000001">
    <property type="protein sequence ID" value="TRW17162.1"/>
    <property type="molecule type" value="Genomic_DNA"/>
</dbReference>
<dbReference type="InterPro" id="IPR010869">
    <property type="entry name" value="DUF1501"/>
</dbReference>
<dbReference type="Pfam" id="PF07394">
    <property type="entry name" value="DUF1501"/>
    <property type="match status" value="1"/>
</dbReference>
<proteinExistence type="predicted"/>
<dbReference type="PANTHER" id="PTHR43737:SF1">
    <property type="entry name" value="DUF1501 DOMAIN-CONTAINING PROTEIN"/>
    <property type="match status" value="1"/>
</dbReference>
<comment type="caution">
    <text evidence="2">The sequence shown here is derived from an EMBL/GenBank/DDBJ whole genome shotgun (WGS) entry which is preliminary data.</text>
</comment>